<gene>
    <name evidence="1" type="ORF">ZOSMA_344G00100</name>
</gene>
<keyword evidence="2" id="KW-1185">Reference proteome</keyword>
<protein>
    <submittedName>
        <fullName evidence="1">Uncharacterized protein</fullName>
    </submittedName>
</protein>
<dbReference type="Proteomes" id="UP000036987">
    <property type="component" value="Unassembled WGS sequence"/>
</dbReference>
<evidence type="ECO:0000313" key="2">
    <source>
        <dbReference type="Proteomes" id="UP000036987"/>
    </source>
</evidence>
<name>A0A0K9P9Q7_ZOSMR</name>
<evidence type="ECO:0000313" key="1">
    <source>
        <dbReference type="EMBL" id="KMZ64920.1"/>
    </source>
</evidence>
<comment type="caution">
    <text evidence="1">The sequence shown here is derived from an EMBL/GenBank/DDBJ whole genome shotgun (WGS) entry which is preliminary data.</text>
</comment>
<dbReference type="EMBL" id="LFYR01001087">
    <property type="protein sequence ID" value="KMZ64920.1"/>
    <property type="molecule type" value="Genomic_DNA"/>
</dbReference>
<reference evidence="2" key="1">
    <citation type="journal article" date="2016" name="Nature">
        <title>The genome of the seagrass Zostera marina reveals angiosperm adaptation to the sea.</title>
        <authorList>
            <person name="Olsen J.L."/>
            <person name="Rouze P."/>
            <person name="Verhelst B."/>
            <person name="Lin Y.-C."/>
            <person name="Bayer T."/>
            <person name="Collen J."/>
            <person name="Dattolo E."/>
            <person name="De Paoli E."/>
            <person name="Dittami S."/>
            <person name="Maumus F."/>
            <person name="Michel G."/>
            <person name="Kersting A."/>
            <person name="Lauritano C."/>
            <person name="Lohaus R."/>
            <person name="Toepel M."/>
            <person name="Tonon T."/>
            <person name="Vanneste K."/>
            <person name="Amirebrahimi M."/>
            <person name="Brakel J."/>
            <person name="Bostroem C."/>
            <person name="Chovatia M."/>
            <person name="Grimwood J."/>
            <person name="Jenkins J.W."/>
            <person name="Jueterbock A."/>
            <person name="Mraz A."/>
            <person name="Stam W.T."/>
            <person name="Tice H."/>
            <person name="Bornberg-Bauer E."/>
            <person name="Green P.J."/>
            <person name="Pearson G.A."/>
            <person name="Procaccini G."/>
            <person name="Duarte C.M."/>
            <person name="Schmutz J."/>
            <person name="Reusch T.B.H."/>
            <person name="Van de Peer Y."/>
        </authorList>
    </citation>
    <scope>NUCLEOTIDE SEQUENCE [LARGE SCALE GENOMIC DNA]</scope>
    <source>
        <strain evidence="2">cv. Finnish</strain>
    </source>
</reference>
<dbReference type="AlphaFoldDB" id="A0A0K9P9Q7"/>
<organism evidence="1 2">
    <name type="scientific">Zostera marina</name>
    <name type="common">Eelgrass</name>
    <dbReference type="NCBI Taxonomy" id="29655"/>
    <lineage>
        <taxon>Eukaryota</taxon>
        <taxon>Viridiplantae</taxon>
        <taxon>Streptophyta</taxon>
        <taxon>Embryophyta</taxon>
        <taxon>Tracheophyta</taxon>
        <taxon>Spermatophyta</taxon>
        <taxon>Magnoliopsida</taxon>
        <taxon>Liliopsida</taxon>
        <taxon>Zosteraceae</taxon>
        <taxon>Zostera</taxon>
    </lineage>
</organism>
<proteinExistence type="predicted"/>
<sequence>MPPVRYIRSIPRNSHPTVEIFKSCGSVRFCHGAEVKARIPLAKDSYTEEMRHSHGVHCAHHTVDVDMANFPAVKRRRAMKSRHRYTLLLSAVRSPVPRIRSSIFRSTRSASPLTTHTYRRTTPAAETHPTIDAEGNHHHVRYGMNCCKINGDDNRRNQRRRGNFREVIVISDDESEDETIGECEFQTPPSLQHRIVRSPRSSSRESGMRECWPFKRKNFLHQGQSSSGGKLKMPHSHIDPYQARAANHLNLMPMPEVADEPVQLSQYRLSLPSYKSVVPSVNQCQWCLQEIHPDHPNFIPLNPISVDNLNDEDTITQSLVDGWNEWWNKTFNTPPKRD</sequence>
<accession>A0A0K9P9Q7</accession>